<organism evidence="1 2">
    <name type="scientific">Gigaspora margarita</name>
    <dbReference type="NCBI Taxonomy" id="4874"/>
    <lineage>
        <taxon>Eukaryota</taxon>
        <taxon>Fungi</taxon>
        <taxon>Fungi incertae sedis</taxon>
        <taxon>Mucoromycota</taxon>
        <taxon>Glomeromycotina</taxon>
        <taxon>Glomeromycetes</taxon>
        <taxon>Diversisporales</taxon>
        <taxon>Gigasporaceae</taxon>
        <taxon>Gigaspora</taxon>
    </lineage>
</organism>
<keyword evidence="2" id="KW-1185">Reference proteome</keyword>
<reference evidence="1 2" key="1">
    <citation type="submission" date="2021-06" db="EMBL/GenBank/DDBJ databases">
        <authorList>
            <person name="Kallberg Y."/>
            <person name="Tangrot J."/>
            <person name="Rosling A."/>
        </authorList>
    </citation>
    <scope>NUCLEOTIDE SEQUENCE [LARGE SCALE GENOMIC DNA]</scope>
    <source>
        <strain evidence="1 2">120-4 pot B 10/14</strain>
    </source>
</reference>
<gene>
    <name evidence="1" type="ORF">GMARGA_LOCUS15634</name>
</gene>
<comment type="caution">
    <text evidence="1">The sequence shown here is derived from an EMBL/GenBank/DDBJ whole genome shotgun (WGS) entry which is preliminary data.</text>
</comment>
<proteinExistence type="predicted"/>
<dbReference type="Proteomes" id="UP000789901">
    <property type="component" value="Unassembled WGS sequence"/>
</dbReference>
<name>A0ABN7V9U4_GIGMA</name>
<accession>A0ABN7V9U4</accession>
<feature type="non-terminal residue" evidence="1">
    <location>
        <position position="1"/>
    </location>
</feature>
<evidence type="ECO:0000313" key="1">
    <source>
        <dbReference type="EMBL" id="CAG8743554.1"/>
    </source>
</evidence>
<sequence length="100" mass="11275">APELAKMIKKLKLQDSDSTQQSTIVSYVNQINHNEISNIDYKFAKAIYASDKLSTGFLANIYKDIKNNVKHKIDNTQNLTMVSDGWSNINCGSQPKLLQK</sequence>
<protein>
    <submittedName>
        <fullName evidence="1">44003_t:CDS:1</fullName>
    </submittedName>
</protein>
<dbReference type="EMBL" id="CAJVQB010010875">
    <property type="protein sequence ID" value="CAG8743554.1"/>
    <property type="molecule type" value="Genomic_DNA"/>
</dbReference>
<evidence type="ECO:0000313" key="2">
    <source>
        <dbReference type="Proteomes" id="UP000789901"/>
    </source>
</evidence>